<dbReference type="GO" id="GO:0080120">
    <property type="term" value="P:CAAX-box protein maturation"/>
    <property type="evidence" value="ECO:0007669"/>
    <property type="project" value="UniProtKB-ARBA"/>
</dbReference>
<feature type="domain" description="CAAX prenyl protease 2/Lysostaphin resistance protein A-like" evidence="2">
    <location>
        <begin position="105"/>
        <end position="192"/>
    </location>
</feature>
<dbReference type="KEGG" id="scor:J3U87_30795"/>
<evidence type="ECO:0000313" key="3">
    <source>
        <dbReference type="EMBL" id="QTD49993.1"/>
    </source>
</evidence>
<protein>
    <submittedName>
        <fullName evidence="3">CPBP family intramembrane metalloprotease</fullName>
    </submittedName>
</protein>
<feature type="transmembrane region" description="Helical" evidence="1">
    <location>
        <begin position="68"/>
        <end position="88"/>
    </location>
</feature>
<feature type="transmembrane region" description="Helical" evidence="1">
    <location>
        <begin position="103"/>
        <end position="123"/>
    </location>
</feature>
<name>A0A8A4TK84_SULCO</name>
<evidence type="ECO:0000313" key="4">
    <source>
        <dbReference type="Proteomes" id="UP000663929"/>
    </source>
</evidence>
<feature type="transmembrane region" description="Helical" evidence="1">
    <location>
        <begin position="5"/>
        <end position="24"/>
    </location>
</feature>
<accession>A0A8A4TK84</accession>
<keyword evidence="3" id="KW-0645">Protease</keyword>
<proteinExistence type="predicted"/>
<dbReference type="EMBL" id="CP071793">
    <property type="protein sequence ID" value="QTD49993.1"/>
    <property type="molecule type" value="Genomic_DNA"/>
</dbReference>
<sequence>MKASIYLSIEFIIIFWILPLLYVMGWLPLPVIPTLLIVTVLCFIVLYRDEGFNLRRLWRPAALRKVALPLFGFFAMSAIGLALVVWLWERDQFFHLPAHKPYIYLTLMFFYPVFSVYPQELVYRAFFFRRYRHIFPSKTMLVWMSALAFGWMHIVFENVWAVALTLVGGYLFARTYLRTRSLFCVGLEHSLYGCFIFTVGLGRYFFSGSLG</sequence>
<gene>
    <name evidence="3" type="ORF">J3U87_30795</name>
</gene>
<dbReference type="GO" id="GO:0008237">
    <property type="term" value="F:metallopeptidase activity"/>
    <property type="evidence" value="ECO:0007669"/>
    <property type="project" value="UniProtKB-KW"/>
</dbReference>
<keyword evidence="1" id="KW-0812">Transmembrane</keyword>
<keyword evidence="4" id="KW-1185">Reference proteome</keyword>
<evidence type="ECO:0000259" key="2">
    <source>
        <dbReference type="Pfam" id="PF02517"/>
    </source>
</evidence>
<dbReference type="AlphaFoldDB" id="A0A8A4TK84"/>
<feature type="transmembrane region" description="Helical" evidence="1">
    <location>
        <begin position="135"/>
        <end position="154"/>
    </location>
</feature>
<feature type="transmembrane region" description="Helical" evidence="1">
    <location>
        <begin position="160"/>
        <end position="177"/>
    </location>
</feature>
<dbReference type="InterPro" id="IPR003675">
    <property type="entry name" value="Rce1/LyrA-like_dom"/>
</dbReference>
<dbReference type="RefSeq" id="WP_237379624.1">
    <property type="nucleotide sequence ID" value="NZ_CP071793.1"/>
</dbReference>
<dbReference type="GO" id="GO:0004175">
    <property type="term" value="F:endopeptidase activity"/>
    <property type="evidence" value="ECO:0007669"/>
    <property type="project" value="UniProtKB-ARBA"/>
</dbReference>
<dbReference type="Pfam" id="PF02517">
    <property type="entry name" value="Rce1-like"/>
    <property type="match status" value="1"/>
</dbReference>
<keyword evidence="1" id="KW-0472">Membrane</keyword>
<feature type="transmembrane region" description="Helical" evidence="1">
    <location>
        <begin position="189"/>
        <end position="206"/>
    </location>
</feature>
<keyword evidence="1" id="KW-1133">Transmembrane helix</keyword>
<evidence type="ECO:0000256" key="1">
    <source>
        <dbReference type="SAM" id="Phobius"/>
    </source>
</evidence>
<keyword evidence="3" id="KW-0378">Hydrolase</keyword>
<reference evidence="3" key="1">
    <citation type="submission" date="2021-03" db="EMBL/GenBank/DDBJ databases">
        <title>Acanthopleuribacteraceae sp. M133.</title>
        <authorList>
            <person name="Wang G."/>
        </authorList>
    </citation>
    <scope>NUCLEOTIDE SEQUENCE</scope>
    <source>
        <strain evidence="3">M133</strain>
    </source>
</reference>
<keyword evidence="3" id="KW-0482">Metalloprotease</keyword>
<feature type="transmembrane region" description="Helical" evidence="1">
    <location>
        <begin position="30"/>
        <end position="47"/>
    </location>
</feature>
<organism evidence="3 4">
    <name type="scientific">Sulfidibacter corallicola</name>
    <dbReference type="NCBI Taxonomy" id="2818388"/>
    <lineage>
        <taxon>Bacteria</taxon>
        <taxon>Pseudomonadati</taxon>
        <taxon>Acidobacteriota</taxon>
        <taxon>Holophagae</taxon>
        <taxon>Acanthopleuribacterales</taxon>
        <taxon>Acanthopleuribacteraceae</taxon>
        <taxon>Sulfidibacter</taxon>
    </lineage>
</organism>
<dbReference type="Proteomes" id="UP000663929">
    <property type="component" value="Chromosome"/>
</dbReference>